<organism evidence="3 4">
    <name type="scientific">Tetraparma gracilis</name>
    <dbReference type="NCBI Taxonomy" id="2962635"/>
    <lineage>
        <taxon>Eukaryota</taxon>
        <taxon>Sar</taxon>
        <taxon>Stramenopiles</taxon>
        <taxon>Ochrophyta</taxon>
        <taxon>Bolidophyceae</taxon>
        <taxon>Parmales</taxon>
        <taxon>Triparmaceae</taxon>
        <taxon>Tetraparma</taxon>
    </lineage>
</organism>
<name>A0ABQ6MWY2_9STRA</name>
<protein>
    <recommendedName>
        <fullName evidence="5">Protein S-acyltransferase</fullName>
    </recommendedName>
</protein>
<dbReference type="EMBL" id="BRYB01004692">
    <property type="protein sequence ID" value="GMI35270.1"/>
    <property type="molecule type" value="Genomic_DNA"/>
</dbReference>
<accession>A0ABQ6MWY2</accession>
<feature type="chain" id="PRO_5045277576" description="Protein S-acyltransferase" evidence="2">
    <location>
        <begin position="25"/>
        <end position="139"/>
    </location>
</feature>
<evidence type="ECO:0000256" key="2">
    <source>
        <dbReference type="SAM" id="SignalP"/>
    </source>
</evidence>
<keyword evidence="4" id="KW-1185">Reference proteome</keyword>
<evidence type="ECO:0000256" key="1">
    <source>
        <dbReference type="SAM" id="MobiDB-lite"/>
    </source>
</evidence>
<feature type="region of interest" description="Disordered" evidence="1">
    <location>
        <begin position="86"/>
        <end position="108"/>
    </location>
</feature>
<evidence type="ECO:0008006" key="5">
    <source>
        <dbReference type="Google" id="ProtNLM"/>
    </source>
</evidence>
<sequence length="139" mass="15553">MVIALPSFISLLSLLFYHLGIISINETTNENVRRSFSRRWGAKSSRGDADESTLEDADAGRVYANVWDRGPLRNFWSVLVSPGGREYHTPETGGAKEEPPCTYLGRPEGERYRLPDLGGVVRLARDAEVEDFDDAERHG</sequence>
<proteinExistence type="predicted"/>
<gene>
    <name evidence="3" type="ORF">TeGR_g3329</name>
</gene>
<keyword evidence="2" id="KW-0732">Signal</keyword>
<dbReference type="Proteomes" id="UP001165060">
    <property type="component" value="Unassembled WGS sequence"/>
</dbReference>
<reference evidence="3 4" key="1">
    <citation type="journal article" date="2023" name="Commun. Biol.">
        <title>Genome analysis of Parmales, the sister group of diatoms, reveals the evolutionary specialization of diatoms from phago-mixotrophs to photoautotrophs.</title>
        <authorList>
            <person name="Ban H."/>
            <person name="Sato S."/>
            <person name="Yoshikawa S."/>
            <person name="Yamada K."/>
            <person name="Nakamura Y."/>
            <person name="Ichinomiya M."/>
            <person name="Sato N."/>
            <person name="Blanc-Mathieu R."/>
            <person name="Endo H."/>
            <person name="Kuwata A."/>
            <person name="Ogata H."/>
        </authorList>
    </citation>
    <scope>NUCLEOTIDE SEQUENCE [LARGE SCALE GENOMIC DNA]</scope>
</reference>
<comment type="caution">
    <text evidence="3">The sequence shown here is derived from an EMBL/GenBank/DDBJ whole genome shotgun (WGS) entry which is preliminary data.</text>
</comment>
<evidence type="ECO:0000313" key="4">
    <source>
        <dbReference type="Proteomes" id="UP001165060"/>
    </source>
</evidence>
<evidence type="ECO:0000313" key="3">
    <source>
        <dbReference type="EMBL" id="GMI35270.1"/>
    </source>
</evidence>
<feature type="signal peptide" evidence="2">
    <location>
        <begin position="1"/>
        <end position="24"/>
    </location>
</feature>
<feature type="compositionally biased region" description="Basic and acidic residues" evidence="1">
    <location>
        <begin position="86"/>
        <end position="99"/>
    </location>
</feature>